<evidence type="ECO:0000256" key="2">
    <source>
        <dbReference type="ARBA" id="ARBA00022695"/>
    </source>
</evidence>
<dbReference type="PANTHER" id="PTHR41694:SF3">
    <property type="entry name" value="RNA-DIRECTED DNA POLYMERASE-RELATED"/>
    <property type="match status" value="1"/>
</dbReference>
<dbReference type="PANTHER" id="PTHR41694">
    <property type="entry name" value="ENDOGENOUS RETROVIRUS GROUP K MEMBER POL PROTEIN"/>
    <property type="match status" value="1"/>
</dbReference>
<dbReference type="InterPro" id="IPR043502">
    <property type="entry name" value="DNA/RNA_pol_sf"/>
</dbReference>
<dbReference type="InterPro" id="IPR043128">
    <property type="entry name" value="Rev_trsase/Diguanyl_cyclase"/>
</dbReference>
<dbReference type="GO" id="GO:0016787">
    <property type="term" value="F:hydrolase activity"/>
    <property type="evidence" value="ECO:0007669"/>
    <property type="project" value="UniProtKB-KW"/>
</dbReference>
<keyword evidence="4" id="KW-0255">Endonuclease</keyword>
<evidence type="ECO:0000256" key="1">
    <source>
        <dbReference type="ARBA" id="ARBA00022679"/>
    </source>
</evidence>
<evidence type="ECO:0000259" key="7">
    <source>
        <dbReference type="Pfam" id="PF06817"/>
    </source>
</evidence>
<keyword evidence="1" id="KW-0808">Transferase</keyword>
<accession>A0A7L3AL53</accession>
<evidence type="ECO:0000256" key="6">
    <source>
        <dbReference type="ARBA" id="ARBA00022918"/>
    </source>
</evidence>
<comment type="caution">
    <text evidence="8">The sequence shown here is derived from an EMBL/GenBank/DDBJ whole genome shotgun (WGS) entry which is preliminary data.</text>
</comment>
<dbReference type="Proteomes" id="UP000536260">
    <property type="component" value="Unassembled WGS sequence"/>
</dbReference>
<protein>
    <submittedName>
        <fullName evidence="8">POK18 protein</fullName>
    </submittedName>
</protein>
<evidence type="ECO:0000256" key="3">
    <source>
        <dbReference type="ARBA" id="ARBA00022722"/>
    </source>
</evidence>
<keyword evidence="2" id="KW-0548">Nucleotidyltransferase</keyword>
<dbReference type="Pfam" id="PF06817">
    <property type="entry name" value="RVT_thumb"/>
    <property type="match status" value="1"/>
</dbReference>
<sequence>PWKYLGWKITEQTVEPQRIALRDKISTLNDLQKLLGAINCIRLLLGIHNETLQPYF</sequence>
<proteinExistence type="predicted"/>
<evidence type="ECO:0000256" key="4">
    <source>
        <dbReference type="ARBA" id="ARBA00022759"/>
    </source>
</evidence>
<evidence type="ECO:0000313" key="9">
    <source>
        <dbReference type="Proteomes" id="UP000536260"/>
    </source>
</evidence>
<feature type="non-terminal residue" evidence="8">
    <location>
        <position position="56"/>
    </location>
</feature>
<organism evidence="8 9">
    <name type="scientific">Syrrhaptes paradoxus</name>
    <name type="common">Pallas's sandgrouse</name>
    <dbReference type="NCBI Taxonomy" id="302527"/>
    <lineage>
        <taxon>Eukaryota</taxon>
        <taxon>Metazoa</taxon>
        <taxon>Chordata</taxon>
        <taxon>Craniata</taxon>
        <taxon>Vertebrata</taxon>
        <taxon>Euteleostomi</taxon>
        <taxon>Archelosauria</taxon>
        <taxon>Archosauria</taxon>
        <taxon>Dinosauria</taxon>
        <taxon>Saurischia</taxon>
        <taxon>Theropoda</taxon>
        <taxon>Coelurosauria</taxon>
        <taxon>Aves</taxon>
        <taxon>Neognathae</taxon>
        <taxon>Neoaves</taxon>
        <taxon>Columbimorphae</taxon>
        <taxon>Pterocliformes</taxon>
        <taxon>Pteroclidae</taxon>
        <taxon>Syrrhaptes</taxon>
    </lineage>
</organism>
<dbReference type="GO" id="GO:0004519">
    <property type="term" value="F:endonuclease activity"/>
    <property type="evidence" value="ECO:0007669"/>
    <property type="project" value="UniProtKB-KW"/>
</dbReference>
<dbReference type="EMBL" id="VZTO01002751">
    <property type="protein sequence ID" value="NXT18390.1"/>
    <property type="molecule type" value="Genomic_DNA"/>
</dbReference>
<gene>
    <name evidence="8" type="primary">Ervk18_0</name>
    <name evidence="8" type="ORF">SYRPAR_R14250</name>
</gene>
<keyword evidence="6" id="KW-0695">RNA-directed DNA polymerase</keyword>
<reference evidence="8 9" key="1">
    <citation type="submission" date="2019-09" db="EMBL/GenBank/DDBJ databases">
        <title>Bird 10,000 Genomes (B10K) Project - Family phase.</title>
        <authorList>
            <person name="Zhang G."/>
        </authorList>
    </citation>
    <scope>NUCLEOTIDE SEQUENCE [LARGE SCALE GENOMIC DNA]</scope>
    <source>
        <strain evidence="8">B10K-DU-003-42</strain>
        <tissue evidence="8">Mixed tissue sample</tissue>
    </source>
</reference>
<keyword evidence="3" id="KW-0540">Nuclease</keyword>
<dbReference type="Gene3D" id="3.30.70.270">
    <property type="match status" value="1"/>
</dbReference>
<dbReference type="InterPro" id="IPR010661">
    <property type="entry name" value="RVT_thumb"/>
</dbReference>
<dbReference type="GO" id="GO:0003964">
    <property type="term" value="F:RNA-directed DNA polymerase activity"/>
    <property type="evidence" value="ECO:0007669"/>
    <property type="project" value="UniProtKB-KW"/>
</dbReference>
<dbReference type="GO" id="GO:0035613">
    <property type="term" value="F:RNA stem-loop binding"/>
    <property type="evidence" value="ECO:0007669"/>
    <property type="project" value="TreeGrafter"/>
</dbReference>
<dbReference type="AlphaFoldDB" id="A0A7L3AL53"/>
<evidence type="ECO:0000256" key="5">
    <source>
        <dbReference type="ARBA" id="ARBA00022801"/>
    </source>
</evidence>
<evidence type="ECO:0000313" key="8">
    <source>
        <dbReference type="EMBL" id="NXT18390.1"/>
    </source>
</evidence>
<keyword evidence="5" id="KW-0378">Hydrolase</keyword>
<feature type="domain" description="Reverse transcriptase thumb" evidence="7">
    <location>
        <begin position="16"/>
        <end position="56"/>
    </location>
</feature>
<keyword evidence="9" id="KW-1185">Reference proteome</keyword>
<feature type="non-terminal residue" evidence="8">
    <location>
        <position position="1"/>
    </location>
</feature>
<dbReference type="SUPFAM" id="SSF56672">
    <property type="entry name" value="DNA/RNA polymerases"/>
    <property type="match status" value="1"/>
</dbReference>
<name>A0A7L3AL53_9AVES</name>